<gene>
    <name evidence="4" type="ORF">SAMN04489725_103207</name>
</gene>
<dbReference type="GO" id="GO:0008911">
    <property type="term" value="F:lactaldehyde dehydrogenase (NAD+) activity"/>
    <property type="evidence" value="ECO:0007669"/>
    <property type="project" value="TreeGrafter"/>
</dbReference>
<dbReference type="EMBL" id="FNOJ01000003">
    <property type="protein sequence ID" value="SDW24869.1"/>
    <property type="molecule type" value="Genomic_DNA"/>
</dbReference>
<evidence type="ECO:0000256" key="1">
    <source>
        <dbReference type="ARBA" id="ARBA00009986"/>
    </source>
</evidence>
<dbReference type="AlphaFoldDB" id="A0A1H2S1P6"/>
<protein>
    <submittedName>
        <fullName evidence="4">Acyl-CoA reductase</fullName>
    </submittedName>
</protein>
<proteinExistence type="inferred from homology"/>
<dbReference type="InterPro" id="IPR016162">
    <property type="entry name" value="Ald_DH_N"/>
</dbReference>
<keyword evidence="5" id="KW-1185">Reference proteome</keyword>
<reference evidence="5" key="1">
    <citation type="submission" date="2016-10" db="EMBL/GenBank/DDBJ databases">
        <authorList>
            <person name="Varghese N."/>
        </authorList>
    </citation>
    <scope>NUCLEOTIDE SEQUENCE [LARGE SCALE GENOMIC DNA]</scope>
    <source>
        <strain evidence="5">DSM 12489</strain>
    </source>
</reference>
<feature type="domain" description="Aldehyde dehydrogenase" evidence="3">
    <location>
        <begin position="17"/>
        <end position="471"/>
    </location>
</feature>
<sequence length="480" mass="51484">MAGETHLWIDGDWEAGERLVPLKNPYSQDVIAQIGYASPAQAERAIAVAARAARSFRQVPAWQRAAILRKVADLISDRKDELVDTIAREAAKPVKAARQEIDRTVETYRFAAEAARTIHGETVPMDAAPRGEHHVGFTMWQPLGVVVAITPFNFPMNLVAHKVGPAIAAGNAIVLKPAEQTPLSALVLGHIFADAGLPKGVLNIIPGDGKELSEVLTTHPDVAYVTFTGSPSVGRQIRAQAGLRRVTLELGSNSPLIVDEGFSEQELGKIASEIVSGAFAYSGQVCISIQRVYIHDAVFDDLVERIVAGAKALRFGDPIDEATDVSALINEQAGKRLAGWLDEAKAAGAKILCGGDIDGNRMQPTVVTGVPADAKLVTEEAFGPVVVVERISSWEVGVELANRSKFGLNAGVFTKRIDRALAAVETLQAGAVLVNQVPTYRLDHMPYGGVKESGVGREGVVYAMYDMMERKLAAFRTKSL</sequence>
<dbReference type="InterPro" id="IPR051020">
    <property type="entry name" value="ALDH-related_metabolic_enz"/>
</dbReference>
<keyword evidence="2" id="KW-0560">Oxidoreductase</keyword>
<evidence type="ECO:0000259" key="3">
    <source>
        <dbReference type="Pfam" id="PF00171"/>
    </source>
</evidence>
<name>A0A1H2S1P6_9BACL</name>
<dbReference type="Pfam" id="PF00171">
    <property type="entry name" value="Aldedh"/>
    <property type="match status" value="1"/>
</dbReference>
<organism evidence="4 5">
    <name type="scientific">Alicyclobacillus hesperidum</name>
    <dbReference type="NCBI Taxonomy" id="89784"/>
    <lineage>
        <taxon>Bacteria</taxon>
        <taxon>Bacillati</taxon>
        <taxon>Bacillota</taxon>
        <taxon>Bacilli</taxon>
        <taxon>Bacillales</taxon>
        <taxon>Alicyclobacillaceae</taxon>
        <taxon>Alicyclobacillus</taxon>
    </lineage>
</organism>
<evidence type="ECO:0000256" key="2">
    <source>
        <dbReference type="ARBA" id="ARBA00023002"/>
    </source>
</evidence>
<dbReference type="PANTHER" id="PTHR42991:SF1">
    <property type="entry name" value="ALDEHYDE DEHYDROGENASE"/>
    <property type="match status" value="1"/>
</dbReference>
<dbReference type="STRING" id="89784.SAMN04489725_103207"/>
<comment type="similarity">
    <text evidence="1">Belongs to the aldehyde dehydrogenase family.</text>
</comment>
<dbReference type="FunFam" id="3.40.605.10:FF:000007">
    <property type="entry name" value="NAD/NADP-dependent betaine aldehyde dehydrogenase"/>
    <property type="match status" value="1"/>
</dbReference>
<dbReference type="InterPro" id="IPR016163">
    <property type="entry name" value="Ald_DH_C"/>
</dbReference>
<dbReference type="InterPro" id="IPR015590">
    <property type="entry name" value="Aldehyde_DH_dom"/>
</dbReference>
<dbReference type="InterPro" id="IPR016161">
    <property type="entry name" value="Ald_DH/histidinol_DH"/>
</dbReference>
<evidence type="ECO:0000313" key="4">
    <source>
        <dbReference type="EMBL" id="SDW24869.1"/>
    </source>
</evidence>
<dbReference type="Proteomes" id="UP000182589">
    <property type="component" value="Unassembled WGS sequence"/>
</dbReference>
<dbReference type="SUPFAM" id="SSF53720">
    <property type="entry name" value="ALDH-like"/>
    <property type="match status" value="1"/>
</dbReference>
<dbReference type="PANTHER" id="PTHR42991">
    <property type="entry name" value="ALDEHYDE DEHYDROGENASE"/>
    <property type="match status" value="1"/>
</dbReference>
<accession>A0A1H2S1P6</accession>
<dbReference type="Gene3D" id="3.40.605.10">
    <property type="entry name" value="Aldehyde Dehydrogenase, Chain A, domain 1"/>
    <property type="match status" value="1"/>
</dbReference>
<dbReference type="RefSeq" id="WP_074692134.1">
    <property type="nucleotide sequence ID" value="NZ_FNOJ01000003.1"/>
</dbReference>
<dbReference type="Gene3D" id="3.40.309.10">
    <property type="entry name" value="Aldehyde Dehydrogenase, Chain A, domain 2"/>
    <property type="match status" value="1"/>
</dbReference>
<evidence type="ECO:0000313" key="5">
    <source>
        <dbReference type="Proteomes" id="UP000182589"/>
    </source>
</evidence>